<dbReference type="InterPro" id="IPR044505">
    <property type="entry name" value="GlgX_Isoamylase_N_E_set"/>
</dbReference>
<dbReference type="Pfam" id="PF02922">
    <property type="entry name" value="CBM_48"/>
    <property type="match status" value="1"/>
</dbReference>
<accession>A0A1J5R8Q7</accession>
<dbReference type="GO" id="GO:0005980">
    <property type="term" value="P:glycogen catabolic process"/>
    <property type="evidence" value="ECO:0007669"/>
    <property type="project" value="InterPro"/>
</dbReference>
<feature type="domain" description="Glycosyl hydrolase family 13 catalytic" evidence="4">
    <location>
        <begin position="163"/>
        <end position="571"/>
    </location>
</feature>
<gene>
    <name evidence="5" type="primary">glgX_2</name>
    <name evidence="5" type="ORF">GALL_257010</name>
</gene>
<name>A0A1J5R8Q7_9ZZZZ</name>
<evidence type="ECO:0000256" key="1">
    <source>
        <dbReference type="ARBA" id="ARBA00008061"/>
    </source>
</evidence>
<reference evidence="5" key="1">
    <citation type="submission" date="2016-10" db="EMBL/GenBank/DDBJ databases">
        <title>Sequence of Gallionella enrichment culture.</title>
        <authorList>
            <person name="Poehlein A."/>
            <person name="Muehling M."/>
            <person name="Daniel R."/>
        </authorList>
    </citation>
    <scope>NUCLEOTIDE SEQUENCE</scope>
</reference>
<dbReference type="InterPro" id="IPR004193">
    <property type="entry name" value="Glyco_hydro_13_N"/>
</dbReference>
<evidence type="ECO:0000313" key="5">
    <source>
        <dbReference type="EMBL" id="OIQ92400.1"/>
    </source>
</evidence>
<dbReference type="SUPFAM" id="SSF81296">
    <property type="entry name" value="E set domains"/>
    <property type="match status" value="1"/>
</dbReference>
<dbReference type="InterPro" id="IPR013780">
    <property type="entry name" value="Glyco_hydro_b"/>
</dbReference>
<dbReference type="InterPro" id="IPR013783">
    <property type="entry name" value="Ig-like_fold"/>
</dbReference>
<dbReference type="AlphaFoldDB" id="A0A1J5R8Q7"/>
<dbReference type="InterPro" id="IPR048644">
    <property type="entry name" value="Isoamylase_C"/>
</dbReference>
<dbReference type="EC" id="3.2.1.-" evidence="5"/>
<sequence length="714" mass="79943">MVARHRVWAGAPYPLGARWDGKGVNFALFSAHADKVELCLFDEAGVKEVERIALPEYTDEIWHGYLPDVRPGQLYGYRVHGPYDPAAGQRFNPHKLLIDPYTQELSGLLHWSDTHFGYRTDHGRADLSYDRRDNARFMPKCRVVDTAFTWGGDHRPQVAWADTVLYEAHLRGMTMRHPLVPESARGTFLGLSQPAVIEHLARLGVTSLELLPVHAIVDERNLVERGLRNYWGYNPIAFFAPDPRYYLTSAHGDFKTMVQRLHEAGIEVILDVVYNHTAEGNHMGPTLSLKGIDNASYYRLCQGNERFYENYSGCGNTLNLRHPRVLQLVMDSLRYWAEDMHVDGFRFDLAASLAREKAGFDGGSGFLDAMRQDPALSRVKLIAEPWDLGGDGYRLGAFPPGWSEWNGRYRDTVRKFWKGEGGLIGDLASRLTGSSDLFGWGGRRPSASINFITAHDGFTLRDLVSFERKHNEANFEQNQDGTEANDAWNCGVEGPSDDPAIQALRARQVRNLLVTLVLSQGVPMLVAGDEMGRSQRGNNNAYCQDNEIGWIDWAGADEDLLAFTRKLLKLRRKHPVLRRLRFFTGRRIPGSAAKDITWITPAGEEMTEADWTAPFARSLGFMIAGEAGQGDGARPGSTFLILLNAYHEAITYVLPHPARGHSWERVIDTAEPSGFIPRGLRCLDREHHAVAAHSVSVLVRKAAPPGIDSPRPAQ</sequence>
<dbReference type="CDD" id="cd02856">
    <property type="entry name" value="E_set_GDE_Isoamylase_N"/>
    <property type="match status" value="1"/>
</dbReference>
<evidence type="ECO:0000259" key="4">
    <source>
        <dbReference type="SMART" id="SM00642"/>
    </source>
</evidence>
<protein>
    <submittedName>
        <fullName evidence="5">Glycogen debranching enzyme</fullName>
        <ecNumber evidence="5">3.2.1.-</ecNumber>
    </submittedName>
</protein>
<dbReference type="SUPFAM" id="SSF51011">
    <property type="entry name" value="Glycosyl hydrolase domain"/>
    <property type="match status" value="1"/>
</dbReference>
<dbReference type="Gene3D" id="2.60.40.1180">
    <property type="entry name" value="Golgi alpha-mannosidase II"/>
    <property type="match status" value="1"/>
</dbReference>
<comment type="similarity">
    <text evidence="1">Belongs to the glycosyl hydrolase 13 family.</text>
</comment>
<dbReference type="SMART" id="SM00642">
    <property type="entry name" value="Aamy"/>
    <property type="match status" value="1"/>
</dbReference>
<evidence type="ECO:0000256" key="2">
    <source>
        <dbReference type="ARBA" id="ARBA00022801"/>
    </source>
</evidence>
<dbReference type="Pfam" id="PF00128">
    <property type="entry name" value="Alpha-amylase"/>
    <property type="match status" value="1"/>
</dbReference>
<keyword evidence="3 5" id="KW-0326">Glycosidase</keyword>
<dbReference type="Gene3D" id="3.20.20.80">
    <property type="entry name" value="Glycosidases"/>
    <property type="match status" value="1"/>
</dbReference>
<dbReference type="InterPro" id="IPR006047">
    <property type="entry name" value="GH13_cat_dom"/>
</dbReference>
<proteinExistence type="inferred from homology"/>
<dbReference type="EMBL" id="MLJW01000233">
    <property type="protein sequence ID" value="OIQ92400.1"/>
    <property type="molecule type" value="Genomic_DNA"/>
</dbReference>
<dbReference type="Pfam" id="PF21331">
    <property type="entry name" value="Isoamylase_C"/>
    <property type="match status" value="1"/>
</dbReference>
<dbReference type="CDD" id="cd11326">
    <property type="entry name" value="AmyAc_Glg_debranch"/>
    <property type="match status" value="1"/>
</dbReference>
<dbReference type="InterPro" id="IPR011837">
    <property type="entry name" value="Glycogen_debranch_GlgX"/>
</dbReference>
<dbReference type="InterPro" id="IPR017853">
    <property type="entry name" value="GH"/>
</dbReference>
<dbReference type="NCBIfam" id="TIGR02100">
    <property type="entry name" value="glgX_debranch"/>
    <property type="match status" value="1"/>
</dbReference>
<dbReference type="InterPro" id="IPR014756">
    <property type="entry name" value="Ig_E-set"/>
</dbReference>
<dbReference type="PANTHER" id="PTHR43002">
    <property type="entry name" value="GLYCOGEN DEBRANCHING ENZYME"/>
    <property type="match status" value="1"/>
</dbReference>
<dbReference type="GO" id="GO:0004135">
    <property type="term" value="F:amylo-alpha-1,6-glucosidase activity"/>
    <property type="evidence" value="ECO:0007669"/>
    <property type="project" value="InterPro"/>
</dbReference>
<evidence type="ECO:0000256" key="3">
    <source>
        <dbReference type="ARBA" id="ARBA00023295"/>
    </source>
</evidence>
<dbReference type="Gene3D" id="2.60.40.10">
    <property type="entry name" value="Immunoglobulins"/>
    <property type="match status" value="1"/>
</dbReference>
<organism evidence="5">
    <name type="scientific">mine drainage metagenome</name>
    <dbReference type="NCBI Taxonomy" id="410659"/>
    <lineage>
        <taxon>unclassified sequences</taxon>
        <taxon>metagenomes</taxon>
        <taxon>ecological metagenomes</taxon>
    </lineage>
</organism>
<dbReference type="SUPFAM" id="SSF51445">
    <property type="entry name" value="(Trans)glycosidases"/>
    <property type="match status" value="1"/>
</dbReference>
<keyword evidence="2 5" id="KW-0378">Hydrolase</keyword>
<comment type="caution">
    <text evidence="5">The sequence shown here is derived from an EMBL/GenBank/DDBJ whole genome shotgun (WGS) entry which is preliminary data.</text>
</comment>